<dbReference type="HOGENOM" id="CLU_062955_0_0_1"/>
<dbReference type="STRING" id="164328.H3GVX3"/>
<dbReference type="Proteomes" id="UP000005238">
    <property type="component" value="Unassembled WGS sequence"/>
</dbReference>
<dbReference type="OMA" id="DICLARW"/>
<dbReference type="AlphaFoldDB" id="H3GVX3"/>
<sequence length="394" mass="42515">MSKSSDSSDEESTPPNTQGAEKQGAKAGFVDYDYSSCGTATPPWLSPGHTMRYTKSGQLRAGSATVRSTATTPPIAPSTATPPVETPSTPPASARRSPSPTTSSPILLETPPRAPPRQTSRPSKNANIRRVGLLARRIAAGPYARSHPAIREPTPPVVDAGRAVCAPAEIPQRARPAATHPGEVFAPASWPCSVAHVREQYNTLATVFPSVPHFGWCDGSSPCRVDSCRNSKMNIYGNVNSCPFEIKCGNGLDESTKMYLGRNTRTSVFGVVASEAISAGEVIGQYLGEMEHDRVSRTDHPRNYGYRLMMKTRPEKPNRPVRVAINAQCMGGLMRFVNHSCAPVAKLVEVVNGRRTTVVVATTEDIPRGQEVTVDYGDDICLARWSNEDADEVW</sequence>
<dbReference type="GO" id="GO:0042054">
    <property type="term" value="F:histone methyltransferase activity"/>
    <property type="evidence" value="ECO:0000318"/>
    <property type="project" value="GO_Central"/>
</dbReference>
<dbReference type="InterPro" id="IPR001214">
    <property type="entry name" value="SET_dom"/>
</dbReference>
<dbReference type="PROSITE" id="PS50280">
    <property type="entry name" value="SET"/>
    <property type="match status" value="1"/>
</dbReference>
<dbReference type="EMBL" id="DS566058">
    <property type="status" value="NOT_ANNOTATED_CDS"/>
    <property type="molecule type" value="Genomic_DNA"/>
</dbReference>
<dbReference type="GO" id="GO:0003690">
    <property type="term" value="F:double-stranded DNA binding"/>
    <property type="evidence" value="ECO:0000318"/>
    <property type="project" value="GO_Central"/>
</dbReference>
<evidence type="ECO:0000313" key="4">
    <source>
        <dbReference type="Proteomes" id="UP000005238"/>
    </source>
</evidence>
<evidence type="ECO:0000259" key="2">
    <source>
        <dbReference type="PROSITE" id="PS50280"/>
    </source>
</evidence>
<feature type="compositionally biased region" description="Low complexity" evidence="1">
    <location>
        <begin position="68"/>
        <end position="83"/>
    </location>
</feature>
<dbReference type="SUPFAM" id="SSF82199">
    <property type="entry name" value="SET domain"/>
    <property type="match status" value="1"/>
</dbReference>
<protein>
    <recommendedName>
        <fullName evidence="2">SET domain-containing protein</fullName>
    </recommendedName>
</protein>
<evidence type="ECO:0000256" key="1">
    <source>
        <dbReference type="SAM" id="MobiDB-lite"/>
    </source>
</evidence>
<reference evidence="4" key="1">
    <citation type="journal article" date="2006" name="Science">
        <title>Phytophthora genome sequences uncover evolutionary origins and mechanisms of pathogenesis.</title>
        <authorList>
            <person name="Tyler B.M."/>
            <person name="Tripathy S."/>
            <person name="Zhang X."/>
            <person name="Dehal P."/>
            <person name="Jiang R.H."/>
            <person name="Aerts A."/>
            <person name="Arredondo F.D."/>
            <person name="Baxter L."/>
            <person name="Bensasson D."/>
            <person name="Beynon J.L."/>
            <person name="Chapman J."/>
            <person name="Damasceno C.M."/>
            <person name="Dorrance A.E."/>
            <person name="Dou D."/>
            <person name="Dickerman A.W."/>
            <person name="Dubchak I.L."/>
            <person name="Garbelotto M."/>
            <person name="Gijzen M."/>
            <person name="Gordon S.G."/>
            <person name="Govers F."/>
            <person name="Grunwald N.J."/>
            <person name="Huang W."/>
            <person name="Ivors K.L."/>
            <person name="Jones R.W."/>
            <person name="Kamoun S."/>
            <person name="Krampis K."/>
            <person name="Lamour K.H."/>
            <person name="Lee M.K."/>
            <person name="McDonald W.H."/>
            <person name="Medina M."/>
            <person name="Meijer H.J."/>
            <person name="Nordberg E.K."/>
            <person name="Maclean D.J."/>
            <person name="Ospina-Giraldo M.D."/>
            <person name="Morris P.F."/>
            <person name="Phuntumart V."/>
            <person name="Putnam N.H."/>
            <person name="Rash S."/>
            <person name="Rose J.K."/>
            <person name="Sakihama Y."/>
            <person name="Salamov A.A."/>
            <person name="Savidor A."/>
            <person name="Scheuring C.F."/>
            <person name="Smith B.M."/>
            <person name="Sobral B.W."/>
            <person name="Terry A."/>
            <person name="Torto-Alalibo T.A."/>
            <person name="Win J."/>
            <person name="Xu Z."/>
            <person name="Zhang H."/>
            <person name="Grigoriev I.V."/>
            <person name="Rokhsar D.S."/>
            <person name="Boore J.L."/>
        </authorList>
    </citation>
    <scope>NUCLEOTIDE SEQUENCE [LARGE SCALE GENOMIC DNA]</scope>
    <source>
        <strain evidence="4">Pr102</strain>
    </source>
</reference>
<dbReference type="InterPro" id="IPR051357">
    <property type="entry name" value="H3K9_HMTase_SUVAR3-9"/>
</dbReference>
<dbReference type="PANTHER" id="PTHR45660">
    <property type="entry name" value="HISTONE-LYSINE N-METHYLTRANSFERASE SETMAR"/>
    <property type="match status" value="1"/>
</dbReference>
<dbReference type="EnsemblProtists" id="Phyra81561">
    <property type="protein sequence ID" value="Phyra81561"/>
    <property type="gene ID" value="Phyra81561"/>
</dbReference>
<dbReference type="Gene3D" id="2.170.270.10">
    <property type="entry name" value="SET domain"/>
    <property type="match status" value="1"/>
</dbReference>
<dbReference type="SMART" id="SM00317">
    <property type="entry name" value="SET"/>
    <property type="match status" value="1"/>
</dbReference>
<evidence type="ECO:0000313" key="3">
    <source>
        <dbReference type="EnsemblProtists" id="Phyra81561"/>
    </source>
</evidence>
<proteinExistence type="predicted"/>
<feature type="compositionally biased region" description="Low complexity" evidence="1">
    <location>
        <begin position="91"/>
        <end position="105"/>
    </location>
</feature>
<accession>H3GVX3</accession>
<dbReference type="InterPro" id="IPR046341">
    <property type="entry name" value="SET_dom_sf"/>
</dbReference>
<dbReference type="eggNOG" id="KOG1844">
    <property type="taxonomic scope" value="Eukaryota"/>
</dbReference>
<feature type="domain" description="SET" evidence="2">
    <location>
        <begin position="242"/>
        <end position="377"/>
    </location>
</feature>
<dbReference type="Pfam" id="PF00856">
    <property type="entry name" value="SET"/>
    <property type="match status" value="1"/>
</dbReference>
<name>H3GVX3_PHYRM</name>
<dbReference type="PANTHER" id="PTHR45660:SF13">
    <property type="entry name" value="HISTONE-LYSINE N-METHYLTRANSFERASE SETMAR"/>
    <property type="match status" value="1"/>
</dbReference>
<feature type="region of interest" description="Disordered" evidence="1">
    <location>
        <begin position="1"/>
        <end position="130"/>
    </location>
</feature>
<reference evidence="3" key="2">
    <citation type="submission" date="2015-06" db="UniProtKB">
        <authorList>
            <consortium name="EnsemblProtists"/>
        </authorList>
    </citation>
    <scope>IDENTIFICATION</scope>
    <source>
        <strain evidence="3">Pr102</strain>
    </source>
</reference>
<dbReference type="InParanoid" id="H3GVX3"/>
<organism evidence="3 4">
    <name type="scientific">Phytophthora ramorum</name>
    <name type="common">Sudden oak death agent</name>
    <dbReference type="NCBI Taxonomy" id="164328"/>
    <lineage>
        <taxon>Eukaryota</taxon>
        <taxon>Sar</taxon>
        <taxon>Stramenopiles</taxon>
        <taxon>Oomycota</taxon>
        <taxon>Peronosporomycetes</taxon>
        <taxon>Peronosporales</taxon>
        <taxon>Peronosporaceae</taxon>
        <taxon>Phytophthora</taxon>
    </lineage>
</organism>
<feature type="compositionally biased region" description="Polar residues" evidence="1">
    <location>
        <begin position="117"/>
        <end position="126"/>
    </location>
</feature>
<keyword evidence="4" id="KW-1185">Reference proteome</keyword>